<feature type="region of interest" description="Disordered" evidence="1">
    <location>
        <begin position="119"/>
        <end position="150"/>
    </location>
</feature>
<accession>A0A7S3P717</accession>
<feature type="compositionally biased region" description="Acidic residues" evidence="1">
    <location>
        <begin position="17"/>
        <end position="28"/>
    </location>
</feature>
<feature type="region of interest" description="Disordered" evidence="1">
    <location>
        <begin position="1"/>
        <end position="28"/>
    </location>
</feature>
<gene>
    <name evidence="2" type="ORF">ACOF00016_LOCUS9335</name>
</gene>
<protein>
    <submittedName>
        <fullName evidence="2">Uncharacterized protein</fullName>
    </submittedName>
</protein>
<feature type="compositionally biased region" description="Acidic residues" evidence="1">
    <location>
        <begin position="121"/>
        <end position="139"/>
    </location>
</feature>
<evidence type="ECO:0000313" key="2">
    <source>
        <dbReference type="EMBL" id="CAE0412058.1"/>
    </source>
</evidence>
<dbReference type="AlphaFoldDB" id="A0A7S3P717"/>
<sequence length="173" mass="19118">MTATMQPQPMNLPPWQDYEDDNDRDEEETYYLGQGEDWFSSTSAVAAASATDDFATGVSVQLLWDMAAVHSNNNLPQQHSHVVIPDDDADMDDATAVTATDCLDSKASTPAAMALKKDEWTTDEDMTDSEEEWEEDDDMDGKPSPVVTSSGIFRCSNSNSSFWQHRTRVAAVP</sequence>
<name>A0A7S3P717_9STRA</name>
<evidence type="ECO:0000256" key="1">
    <source>
        <dbReference type="SAM" id="MobiDB-lite"/>
    </source>
</evidence>
<dbReference type="EMBL" id="HBIM01011235">
    <property type="protein sequence ID" value="CAE0412058.1"/>
    <property type="molecule type" value="Transcribed_RNA"/>
</dbReference>
<reference evidence="2" key="1">
    <citation type="submission" date="2021-01" db="EMBL/GenBank/DDBJ databases">
        <authorList>
            <person name="Corre E."/>
            <person name="Pelletier E."/>
            <person name="Niang G."/>
            <person name="Scheremetjew M."/>
            <person name="Finn R."/>
            <person name="Kale V."/>
            <person name="Holt S."/>
            <person name="Cochrane G."/>
            <person name="Meng A."/>
            <person name="Brown T."/>
            <person name="Cohen L."/>
        </authorList>
    </citation>
    <scope>NUCLEOTIDE SEQUENCE</scope>
    <source>
        <strain evidence="2">CCMP127</strain>
    </source>
</reference>
<proteinExistence type="predicted"/>
<organism evidence="2">
    <name type="scientific">Amphora coffeiformis</name>
    <dbReference type="NCBI Taxonomy" id="265554"/>
    <lineage>
        <taxon>Eukaryota</taxon>
        <taxon>Sar</taxon>
        <taxon>Stramenopiles</taxon>
        <taxon>Ochrophyta</taxon>
        <taxon>Bacillariophyta</taxon>
        <taxon>Bacillariophyceae</taxon>
        <taxon>Bacillariophycidae</taxon>
        <taxon>Thalassiophysales</taxon>
        <taxon>Catenulaceae</taxon>
        <taxon>Amphora</taxon>
    </lineage>
</organism>